<dbReference type="AlphaFoldDB" id="B0DYB5"/>
<dbReference type="GeneID" id="6084627"/>
<dbReference type="OrthoDB" id="10522825at2759"/>
<dbReference type="EMBL" id="DS547150">
    <property type="protein sequence ID" value="EDR00357.1"/>
    <property type="molecule type" value="Genomic_DNA"/>
</dbReference>
<dbReference type="RefSeq" id="XP_001888916.1">
    <property type="nucleotide sequence ID" value="XM_001888881.1"/>
</dbReference>
<dbReference type="Proteomes" id="UP000001194">
    <property type="component" value="Unassembled WGS sequence"/>
</dbReference>
<keyword evidence="2" id="KW-1185">Reference proteome</keyword>
<dbReference type="InParanoid" id="B0DYB5"/>
<evidence type="ECO:0000313" key="1">
    <source>
        <dbReference type="EMBL" id="EDR00357.1"/>
    </source>
</evidence>
<sequence>MQVATCPKPAAGLVVTVEEEVEVKAPDIQELEFVKELFSVFVWRFMALSKVTRCSVLCHLGQSPAGKWLNKDKNIGALGFLDSEQKRILFWLWFDVRRVRRG</sequence>
<reference evidence="1 2" key="1">
    <citation type="journal article" date="2008" name="Nature">
        <title>The genome of Laccaria bicolor provides insights into mycorrhizal symbiosis.</title>
        <authorList>
            <person name="Martin F."/>
            <person name="Aerts A."/>
            <person name="Ahren D."/>
            <person name="Brun A."/>
            <person name="Danchin E.G.J."/>
            <person name="Duchaussoy F."/>
            <person name="Gibon J."/>
            <person name="Kohler A."/>
            <person name="Lindquist E."/>
            <person name="Pereda V."/>
            <person name="Salamov A."/>
            <person name="Shapiro H.J."/>
            <person name="Wuyts J."/>
            <person name="Blaudez D."/>
            <person name="Buee M."/>
            <person name="Brokstein P."/>
            <person name="Canbaeck B."/>
            <person name="Cohen D."/>
            <person name="Courty P.E."/>
            <person name="Coutinho P.M."/>
            <person name="Delaruelle C."/>
            <person name="Detter J.C."/>
            <person name="Deveau A."/>
            <person name="DiFazio S."/>
            <person name="Duplessis S."/>
            <person name="Fraissinet-Tachet L."/>
            <person name="Lucic E."/>
            <person name="Frey-Klett P."/>
            <person name="Fourrey C."/>
            <person name="Feussner I."/>
            <person name="Gay G."/>
            <person name="Grimwood J."/>
            <person name="Hoegger P.J."/>
            <person name="Jain P."/>
            <person name="Kilaru S."/>
            <person name="Labbe J."/>
            <person name="Lin Y.C."/>
            <person name="Legue V."/>
            <person name="Le Tacon F."/>
            <person name="Marmeisse R."/>
            <person name="Melayah D."/>
            <person name="Montanini B."/>
            <person name="Muratet M."/>
            <person name="Nehls U."/>
            <person name="Niculita-Hirzel H."/>
            <person name="Oudot-Le Secq M.P."/>
            <person name="Peter M."/>
            <person name="Quesneville H."/>
            <person name="Rajashekar B."/>
            <person name="Reich M."/>
            <person name="Rouhier N."/>
            <person name="Schmutz J."/>
            <person name="Yin T."/>
            <person name="Chalot M."/>
            <person name="Henrissat B."/>
            <person name="Kuees U."/>
            <person name="Lucas S."/>
            <person name="Van de Peer Y."/>
            <person name="Podila G.K."/>
            <person name="Polle A."/>
            <person name="Pukkila P.J."/>
            <person name="Richardson P.M."/>
            <person name="Rouze P."/>
            <person name="Sanders I.R."/>
            <person name="Stajich J.E."/>
            <person name="Tunlid A."/>
            <person name="Tuskan G."/>
            <person name="Grigoriev I.V."/>
        </authorList>
    </citation>
    <scope>NUCLEOTIDE SEQUENCE [LARGE SCALE GENOMIC DNA]</scope>
    <source>
        <strain evidence="2">S238N-H82 / ATCC MYA-4686</strain>
    </source>
</reference>
<protein>
    <submittedName>
        <fullName evidence="1">Predicted protein</fullName>
    </submittedName>
</protein>
<name>B0DYB5_LACBS</name>
<proteinExistence type="predicted"/>
<organism evidence="2">
    <name type="scientific">Laccaria bicolor (strain S238N-H82 / ATCC MYA-4686)</name>
    <name type="common">Bicoloured deceiver</name>
    <name type="synonym">Laccaria laccata var. bicolor</name>
    <dbReference type="NCBI Taxonomy" id="486041"/>
    <lineage>
        <taxon>Eukaryota</taxon>
        <taxon>Fungi</taxon>
        <taxon>Dikarya</taxon>
        <taxon>Basidiomycota</taxon>
        <taxon>Agaricomycotina</taxon>
        <taxon>Agaricomycetes</taxon>
        <taxon>Agaricomycetidae</taxon>
        <taxon>Agaricales</taxon>
        <taxon>Agaricineae</taxon>
        <taxon>Hydnangiaceae</taxon>
        <taxon>Laccaria</taxon>
    </lineage>
</organism>
<dbReference type="HOGENOM" id="CLU_2277974_0_0_1"/>
<accession>B0DYB5</accession>
<dbReference type="KEGG" id="lbc:LACBIDRAFT_334170"/>
<evidence type="ECO:0000313" key="2">
    <source>
        <dbReference type="Proteomes" id="UP000001194"/>
    </source>
</evidence>
<gene>
    <name evidence="1" type="ORF">LACBIDRAFT_334170</name>
</gene>